<evidence type="ECO:0000313" key="2">
    <source>
        <dbReference type="Proteomes" id="UP000092931"/>
    </source>
</evidence>
<dbReference type="AlphaFoldDB" id="A0A1B1YM77"/>
<accession>A0A1B1YM77</accession>
<organism evidence="1 2">
    <name type="scientific">Thermoclostridium stercorarium subsp. leptospartum DSM 9219</name>
    <dbReference type="NCBI Taxonomy" id="1346611"/>
    <lineage>
        <taxon>Bacteria</taxon>
        <taxon>Bacillati</taxon>
        <taxon>Bacillota</taxon>
        <taxon>Clostridia</taxon>
        <taxon>Eubacteriales</taxon>
        <taxon>Oscillospiraceae</taxon>
        <taxon>Thermoclostridium</taxon>
    </lineage>
</organism>
<proteinExistence type="predicted"/>
<gene>
    <name evidence="1" type="ORF">CSTERLE_09885</name>
</gene>
<name>A0A1B1YM77_THEST</name>
<reference evidence="1 2" key="1">
    <citation type="submission" date="2016-02" db="EMBL/GenBank/DDBJ databases">
        <title>Comparison of Clostridium stercorarium subspecies using comparative genomics and transcriptomics.</title>
        <authorList>
            <person name="Schellenberg J."/>
            <person name="Thallinger G."/>
            <person name="Levin D.B."/>
            <person name="Zhang X."/>
            <person name="Alvare G."/>
            <person name="Fristensky B."/>
            <person name="Sparling R."/>
        </authorList>
    </citation>
    <scope>NUCLEOTIDE SEQUENCE [LARGE SCALE GENOMIC DNA]</scope>
    <source>
        <strain evidence="1 2">DSM 9219</strain>
    </source>
</reference>
<dbReference type="RefSeq" id="WP_065820996.1">
    <property type="nucleotide sequence ID" value="NZ_CP014673.1"/>
</dbReference>
<protein>
    <submittedName>
        <fullName evidence="1">Uncharacterized protein</fullName>
    </submittedName>
</protein>
<sequence>MNYEEMWNDLKETLLEKRTDVRNTSGKMNICEITLLWVLREMQKLDPTITDEMLTYPGDDKPFI</sequence>
<dbReference type="Proteomes" id="UP000092931">
    <property type="component" value="Chromosome"/>
</dbReference>
<dbReference type="EMBL" id="CP014673">
    <property type="protein sequence ID" value="ANX01853.1"/>
    <property type="molecule type" value="Genomic_DNA"/>
</dbReference>
<evidence type="ECO:0000313" key="1">
    <source>
        <dbReference type="EMBL" id="ANX01853.1"/>
    </source>
</evidence>